<protein>
    <recommendedName>
        <fullName evidence="4">DUF2892 domain-containing protein</fullName>
    </recommendedName>
</protein>
<keyword evidence="1" id="KW-0472">Membrane</keyword>
<keyword evidence="1" id="KW-1133">Transmembrane helix</keyword>
<name>A0ABW4CD26_9BACL</name>
<organism evidence="2 3">
    <name type="scientific">Kroppenstedtia sanguinis</name>
    <dbReference type="NCBI Taxonomy" id="1380684"/>
    <lineage>
        <taxon>Bacteria</taxon>
        <taxon>Bacillati</taxon>
        <taxon>Bacillota</taxon>
        <taxon>Bacilli</taxon>
        <taxon>Bacillales</taxon>
        <taxon>Thermoactinomycetaceae</taxon>
        <taxon>Kroppenstedtia</taxon>
    </lineage>
</organism>
<sequence>MKLRQWLVRISFVLSGLSIVIFAIVLDQGLTAFILAAVFVAIAGFLMKT</sequence>
<dbReference type="EMBL" id="JBHTNU010000014">
    <property type="protein sequence ID" value="MFD1427854.1"/>
    <property type="molecule type" value="Genomic_DNA"/>
</dbReference>
<dbReference type="Proteomes" id="UP001597282">
    <property type="component" value="Unassembled WGS sequence"/>
</dbReference>
<evidence type="ECO:0008006" key="4">
    <source>
        <dbReference type="Google" id="ProtNLM"/>
    </source>
</evidence>
<reference evidence="3" key="1">
    <citation type="journal article" date="2019" name="Int. J. Syst. Evol. Microbiol.">
        <title>The Global Catalogue of Microorganisms (GCM) 10K type strain sequencing project: providing services to taxonomists for standard genome sequencing and annotation.</title>
        <authorList>
            <consortium name="The Broad Institute Genomics Platform"/>
            <consortium name="The Broad Institute Genome Sequencing Center for Infectious Disease"/>
            <person name="Wu L."/>
            <person name="Ma J."/>
        </authorList>
    </citation>
    <scope>NUCLEOTIDE SEQUENCE [LARGE SCALE GENOMIC DNA]</scope>
    <source>
        <strain evidence="3">S1</strain>
    </source>
</reference>
<keyword evidence="3" id="KW-1185">Reference proteome</keyword>
<keyword evidence="1" id="KW-0812">Transmembrane</keyword>
<evidence type="ECO:0000313" key="3">
    <source>
        <dbReference type="Proteomes" id="UP001597282"/>
    </source>
</evidence>
<gene>
    <name evidence="2" type="ORF">ACFQ4Y_13175</name>
</gene>
<evidence type="ECO:0000256" key="1">
    <source>
        <dbReference type="SAM" id="Phobius"/>
    </source>
</evidence>
<feature type="transmembrane region" description="Helical" evidence="1">
    <location>
        <begin position="30"/>
        <end position="47"/>
    </location>
</feature>
<evidence type="ECO:0000313" key="2">
    <source>
        <dbReference type="EMBL" id="MFD1427854.1"/>
    </source>
</evidence>
<accession>A0ABW4CD26</accession>
<proteinExistence type="predicted"/>
<feature type="transmembrane region" description="Helical" evidence="1">
    <location>
        <begin position="7"/>
        <end position="24"/>
    </location>
</feature>
<comment type="caution">
    <text evidence="2">The sequence shown here is derived from an EMBL/GenBank/DDBJ whole genome shotgun (WGS) entry which is preliminary data.</text>
</comment>